<gene>
    <name evidence="4" type="ORF">CCAM_LOCUS31775</name>
</gene>
<protein>
    <submittedName>
        <fullName evidence="4">Uncharacterized protein</fullName>
    </submittedName>
</protein>
<name>A0A484MNF3_9ASTE</name>
<sequence length="407" mass="45509">MAEQGEWWTLSTDGSAAAKACGGGVVILSLEGFRSYHAIKFQFKVSNNEAEYEALLSGLRIILNLKAEYVRIRCDSRLVVSQIKGEFNTKEKRMHLYKEAALELHKTLKGYELVQIPRAENTKADVLSKLSNDSPEHISKLAHVEDLGSPSIHVQLISVVTEETSGWIAELIRYKQDGILPNGETAARLIKHREPTYVIENGRLYKRSYNGTLLRCIDEAVAGQIMEEVHEGICATHQGPFSMARRIVLQGYFWPTMVKDCARRAKRCKVCQVDGIKWRTPIGRLWMGSRRDSSPTKEHGSTNSPTRAVDVAQDPLHSCEMRAAGGMEMKTELLYNIGEIGPGERQILQGSNNGSVDGGIRKGCELDLKLEICISLNLIFYLVNTKRLGLSHVLQFLGPSSTLRREK</sequence>
<dbReference type="InterPro" id="IPR012337">
    <property type="entry name" value="RNaseH-like_sf"/>
</dbReference>
<dbReference type="GO" id="GO:0004523">
    <property type="term" value="F:RNA-DNA hybrid ribonuclease activity"/>
    <property type="evidence" value="ECO:0007669"/>
    <property type="project" value="InterPro"/>
</dbReference>
<evidence type="ECO:0000259" key="3">
    <source>
        <dbReference type="Pfam" id="PF17921"/>
    </source>
</evidence>
<feature type="domain" description="RNase H type-1" evidence="2">
    <location>
        <begin position="13"/>
        <end position="129"/>
    </location>
</feature>
<evidence type="ECO:0000259" key="2">
    <source>
        <dbReference type="Pfam" id="PF13456"/>
    </source>
</evidence>
<feature type="domain" description="Integrase zinc-binding" evidence="3">
    <location>
        <begin position="218"/>
        <end position="273"/>
    </location>
</feature>
<accession>A0A484MNF3</accession>
<dbReference type="AlphaFoldDB" id="A0A484MNF3"/>
<keyword evidence="5" id="KW-1185">Reference proteome</keyword>
<dbReference type="Pfam" id="PF17921">
    <property type="entry name" value="Integrase_H2C2"/>
    <property type="match status" value="1"/>
</dbReference>
<proteinExistence type="predicted"/>
<organism evidence="4 5">
    <name type="scientific">Cuscuta campestris</name>
    <dbReference type="NCBI Taxonomy" id="132261"/>
    <lineage>
        <taxon>Eukaryota</taxon>
        <taxon>Viridiplantae</taxon>
        <taxon>Streptophyta</taxon>
        <taxon>Embryophyta</taxon>
        <taxon>Tracheophyta</taxon>
        <taxon>Spermatophyta</taxon>
        <taxon>Magnoliopsida</taxon>
        <taxon>eudicotyledons</taxon>
        <taxon>Gunneridae</taxon>
        <taxon>Pentapetalae</taxon>
        <taxon>asterids</taxon>
        <taxon>lamiids</taxon>
        <taxon>Solanales</taxon>
        <taxon>Convolvulaceae</taxon>
        <taxon>Cuscuteae</taxon>
        <taxon>Cuscuta</taxon>
        <taxon>Cuscuta subgen. Grammica</taxon>
        <taxon>Cuscuta sect. Cleistogrammica</taxon>
    </lineage>
</organism>
<dbReference type="InterPro" id="IPR002156">
    <property type="entry name" value="RNaseH_domain"/>
</dbReference>
<feature type="region of interest" description="Disordered" evidence="1">
    <location>
        <begin position="288"/>
        <end position="308"/>
    </location>
</feature>
<dbReference type="InterPro" id="IPR036397">
    <property type="entry name" value="RNaseH_sf"/>
</dbReference>
<dbReference type="Gene3D" id="3.30.420.10">
    <property type="entry name" value="Ribonuclease H-like superfamily/Ribonuclease H"/>
    <property type="match status" value="1"/>
</dbReference>
<dbReference type="Proteomes" id="UP000595140">
    <property type="component" value="Unassembled WGS sequence"/>
</dbReference>
<evidence type="ECO:0000256" key="1">
    <source>
        <dbReference type="SAM" id="MobiDB-lite"/>
    </source>
</evidence>
<evidence type="ECO:0000313" key="4">
    <source>
        <dbReference type="EMBL" id="VFQ89999.1"/>
    </source>
</evidence>
<dbReference type="PANTHER" id="PTHR48475">
    <property type="entry name" value="RIBONUCLEASE H"/>
    <property type="match status" value="1"/>
</dbReference>
<feature type="compositionally biased region" description="Basic and acidic residues" evidence="1">
    <location>
        <begin position="289"/>
        <end position="300"/>
    </location>
</feature>
<dbReference type="Pfam" id="PF13456">
    <property type="entry name" value="RVT_3"/>
    <property type="match status" value="1"/>
</dbReference>
<dbReference type="GO" id="GO:0003676">
    <property type="term" value="F:nucleic acid binding"/>
    <property type="evidence" value="ECO:0007669"/>
    <property type="project" value="InterPro"/>
</dbReference>
<dbReference type="PANTHER" id="PTHR48475:SF2">
    <property type="entry name" value="RIBONUCLEASE H"/>
    <property type="match status" value="1"/>
</dbReference>
<dbReference type="SUPFAM" id="SSF53098">
    <property type="entry name" value="Ribonuclease H-like"/>
    <property type="match status" value="1"/>
</dbReference>
<dbReference type="InterPro" id="IPR041588">
    <property type="entry name" value="Integrase_H2C2"/>
</dbReference>
<dbReference type="Gene3D" id="1.10.340.70">
    <property type="match status" value="1"/>
</dbReference>
<dbReference type="CDD" id="cd09279">
    <property type="entry name" value="RNase_HI_like"/>
    <property type="match status" value="1"/>
</dbReference>
<dbReference type="OrthoDB" id="101614at2759"/>
<reference evidence="4 5" key="1">
    <citation type="submission" date="2018-04" db="EMBL/GenBank/DDBJ databases">
        <authorList>
            <person name="Vogel A."/>
        </authorList>
    </citation>
    <scope>NUCLEOTIDE SEQUENCE [LARGE SCALE GENOMIC DNA]</scope>
</reference>
<evidence type="ECO:0000313" key="5">
    <source>
        <dbReference type="Proteomes" id="UP000595140"/>
    </source>
</evidence>
<dbReference type="EMBL" id="OOIL02003924">
    <property type="protein sequence ID" value="VFQ89999.1"/>
    <property type="molecule type" value="Genomic_DNA"/>
</dbReference>